<dbReference type="EMBL" id="MU275848">
    <property type="protein sequence ID" value="KAI0051945.1"/>
    <property type="molecule type" value="Genomic_DNA"/>
</dbReference>
<reference evidence="1" key="1">
    <citation type="submission" date="2021-02" db="EMBL/GenBank/DDBJ databases">
        <authorList>
            <consortium name="DOE Joint Genome Institute"/>
            <person name="Ahrendt S."/>
            <person name="Looney B.P."/>
            <person name="Miyauchi S."/>
            <person name="Morin E."/>
            <person name="Drula E."/>
            <person name="Courty P.E."/>
            <person name="Chicoki N."/>
            <person name="Fauchery L."/>
            <person name="Kohler A."/>
            <person name="Kuo A."/>
            <person name="Labutti K."/>
            <person name="Pangilinan J."/>
            <person name="Lipzen A."/>
            <person name="Riley R."/>
            <person name="Andreopoulos W."/>
            <person name="He G."/>
            <person name="Johnson J."/>
            <person name="Barry K.W."/>
            <person name="Grigoriev I.V."/>
            <person name="Nagy L."/>
            <person name="Hibbett D."/>
            <person name="Henrissat B."/>
            <person name="Matheny P.B."/>
            <person name="Labbe J."/>
            <person name="Martin F."/>
        </authorList>
    </citation>
    <scope>NUCLEOTIDE SEQUENCE</scope>
    <source>
        <strain evidence="1">FP105234-sp</strain>
    </source>
</reference>
<dbReference type="Proteomes" id="UP000814033">
    <property type="component" value="Unassembled WGS sequence"/>
</dbReference>
<evidence type="ECO:0000313" key="2">
    <source>
        <dbReference type="Proteomes" id="UP000814033"/>
    </source>
</evidence>
<reference evidence="1" key="2">
    <citation type="journal article" date="2022" name="New Phytol.">
        <title>Evolutionary transition to the ectomycorrhizal habit in the genomes of a hyperdiverse lineage of mushroom-forming fungi.</title>
        <authorList>
            <person name="Looney B."/>
            <person name="Miyauchi S."/>
            <person name="Morin E."/>
            <person name="Drula E."/>
            <person name="Courty P.E."/>
            <person name="Kohler A."/>
            <person name="Kuo A."/>
            <person name="LaButti K."/>
            <person name="Pangilinan J."/>
            <person name="Lipzen A."/>
            <person name="Riley R."/>
            <person name="Andreopoulos W."/>
            <person name="He G."/>
            <person name="Johnson J."/>
            <person name="Nolan M."/>
            <person name="Tritt A."/>
            <person name="Barry K.W."/>
            <person name="Grigoriev I.V."/>
            <person name="Nagy L.G."/>
            <person name="Hibbett D."/>
            <person name="Henrissat B."/>
            <person name="Matheny P.B."/>
            <person name="Labbe J."/>
            <person name="Martin F.M."/>
        </authorList>
    </citation>
    <scope>NUCLEOTIDE SEQUENCE</scope>
    <source>
        <strain evidence="1">FP105234-sp</strain>
    </source>
</reference>
<accession>A0ACB8S7P6</accession>
<protein>
    <submittedName>
        <fullName evidence="1">Uncharacterized protein</fullName>
    </submittedName>
</protein>
<keyword evidence="2" id="KW-1185">Reference proteome</keyword>
<sequence length="246" mass="27598">MSTPPFSDTSARRASRPHTFPRTYPHEGSPHVRSSGRHESAATRSQITSPTSRELALRQRLFAAICTDQSVPDMRRLTPAPTAGHPSADVRAPPYAPSSLSKHQSSLPTRPVAYYPSPSSIPTLPTLPPRTPGPVFSSQHQLGAEIKRMYDTRTSCQFRCVAHGESDFFFLAPEDGYPGLYSISHKDCRMWLDTYSDRSVEDLRCDTQTVAQEQKYKHRYECGVVVFPDGRECGAILFFQLVLRQR</sequence>
<evidence type="ECO:0000313" key="1">
    <source>
        <dbReference type="EMBL" id="KAI0051945.1"/>
    </source>
</evidence>
<name>A0ACB8S7P6_9AGAM</name>
<comment type="caution">
    <text evidence="1">The sequence shown here is derived from an EMBL/GenBank/DDBJ whole genome shotgun (WGS) entry which is preliminary data.</text>
</comment>
<proteinExistence type="predicted"/>
<gene>
    <name evidence="1" type="ORF">FA95DRAFT_1553936</name>
</gene>
<organism evidence="1 2">
    <name type="scientific">Auriscalpium vulgare</name>
    <dbReference type="NCBI Taxonomy" id="40419"/>
    <lineage>
        <taxon>Eukaryota</taxon>
        <taxon>Fungi</taxon>
        <taxon>Dikarya</taxon>
        <taxon>Basidiomycota</taxon>
        <taxon>Agaricomycotina</taxon>
        <taxon>Agaricomycetes</taxon>
        <taxon>Russulales</taxon>
        <taxon>Auriscalpiaceae</taxon>
        <taxon>Auriscalpium</taxon>
    </lineage>
</organism>